<name>A0AAE0G272_9CHLO</name>
<keyword evidence="2" id="KW-1185">Reference proteome</keyword>
<proteinExistence type="predicted"/>
<evidence type="ECO:0000313" key="1">
    <source>
        <dbReference type="EMBL" id="KAK3270224.1"/>
    </source>
</evidence>
<dbReference type="EMBL" id="LGRX02010517">
    <property type="protein sequence ID" value="KAK3270224.1"/>
    <property type="molecule type" value="Genomic_DNA"/>
</dbReference>
<protein>
    <submittedName>
        <fullName evidence="1">Peptidase U32</fullName>
    </submittedName>
</protein>
<reference evidence="1 2" key="1">
    <citation type="journal article" date="2015" name="Genome Biol. Evol.">
        <title>Comparative Genomics of a Bacterivorous Green Alga Reveals Evolutionary Causalities and Consequences of Phago-Mixotrophic Mode of Nutrition.</title>
        <authorList>
            <person name="Burns J.A."/>
            <person name="Paasch A."/>
            <person name="Narechania A."/>
            <person name="Kim E."/>
        </authorList>
    </citation>
    <scope>NUCLEOTIDE SEQUENCE [LARGE SCALE GENOMIC DNA]</scope>
    <source>
        <strain evidence="1 2">PLY_AMNH</strain>
    </source>
</reference>
<sequence length="88" mass="10071">MRKFPIFQPAAAQDKSVAWLEEVILDFLEVQGLKEACQMVREAGKKVVVATPRVLKPDEERLWQFYLRLEADVLLVRQDAPPPPGTRP</sequence>
<dbReference type="Proteomes" id="UP001190700">
    <property type="component" value="Unassembled WGS sequence"/>
</dbReference>
<evidence type="ECO:0000313" key="2">
    <source>
        <dbReference type="Proteomes" id="UP001190700"/>
    </source>
</evidence>
<comment type="caution">
    <text evidence="1">The sequence shown here is derived from an EMBL/GenBank/DDBJ whole genome shotgun (WGS) entry which is preliminary data.</text>
</comment>
<dbReference type="AlphaFoldDB" id="A0AAE0G272"/>
<gene>
    <name evidence="1" type="ORF">CYMTET_21371</name>
</gene>
<accession>A0AAE0G272</accession>
<organism evidence="1 2">
    <name type="scientific">Cymbomonas tetramitiformis</name>
    <dbReference type="NCBI Taxonomy" id="36881"/>
    <lineage>
        <taxon>Eukaryota</taxon>
        <taxon>Viridiplantae</taxon>
        <taxon>Chlorophyta</taxon>
        <taxon>Pyramimonadophyceae</taxon>
        <taxon>Pyramimonadales</taxon>
        <taxon>Pyramimonadaceae</taxon>
        <taxon>Cymbomonas</taxon>
    </lineage>
</organism>